<keyword evidence="11" id="KW-0472">Membrane</keyword>
<comment type="subcellular location">
    <subcellularLocation>
        <location evidence="3">Cell projection</location>
        <location evidence="3">Ruffle membrane</location>
    </subcellularLocation>
    <subcellularLocation>
        <location evidence="2">Cytoplasm</location>
    </subcellularLocation>
    <subcellularLocation>
        <location evidence="1">Membrane</location>
        <topology evidence="1">Peripheral membrane protein</topology>
    </subcellularLocation>
</comment>
<gene>
    <name evidence="26" type="ORF">E1293_08805</name>
</gene>
<evidence type="ECO:0000256" key="4">
    <source>
        <dbReference type="ARBA" id="ARBA00022475"/>
    </source>
</evidence>
<dbReference type="PANTHER" id="PTHR12418:SF19">
    <property type="entry name" value="ACYL-COENZYME A THIOESTERASE THEM4"/>
    <property type="match status" value="1"/>
</dbReference>
<sequence length="229" mass="23892">MTSRRPSPEASAVNVGGVVRDDTPTDEVDRREAVLESLAGTVRELIDAAIRTTVEDAEVHRIRADLDALVARLRTAQLPGPAGIRYNAELRSWNWGNAVMGAANAIAPPLRVVHGPSGCHADLVLGAAYEGPPGLVHGGVSAMLLDHIMGETASAMRRTAFTGTLTMRYRRGTPLGPLRLEAGIVREEGRKIFVAGSITAAGGVTVEADGVFVQPAAGTGDGSPQQAST</sequence>
<evidence type="ECO:0000256" key="7">
    <source>
        <dbReference type="ARBA" id="ARBA00022801"/>
    </source>
</evidence>
<comment type="catalytic activity">
    <reaction evidence="20">
        <text>hexadecanoyl-CoA + H2O = hexadecanoate + CoA + H(+)</text>
        <dbReference type="Rhea" id="RHEA:16645"/>
        <dbReference type="ChEBI" id="CHEBI:7896"/>
        <dbReference type="ChEBI" id="CHEBI:15377"/>
        <dbReference type="ChEBI" id="CHEBI:15378"/>
        <dbReference type="ChEBI" id="CHEBI:57287"/>
        <dbReference type="ChEBI" id="CHEBI:57379"/>
        <dbReference type="EC" id="3.1.2.2"/>
    </reaction>
    <physiologicalReaction direction="left-to-right" evidence="20">
        <dbReference type="Rhea" id="RHEA:16646"/>
    </physiologicalReaction>
</comment>
<evidence type="ECO:0000256" key="21">
    <source>
        <dbReference type="ARBA" id="ARBA00047969"/>
    </source>
</evidence>
<evidence type="ECO:0000313" key="26">
    <source>
        <dbReference type="EMBL" id="TDD86833.1"/>
    </source>
</evidence>
<keyword evidence="7" id="KW-0378">Hydrolase</keyword>
<keyword evidence="10" id="KW-0443">Lipid metabolism</keyword>
<dbReference type="RefSeq" id="WP_132195743.1">
    <property type="nucleotide sequence ID" value="NZ_SMKY01000027.1"/>
</dbReference>
<dbReference type="AlphaFoldDB" id="A0A4R5BNA0"/>
<comment type="catalytic activity">
    <reaction evidence="19">
        <text>octanoyl-CoA + H2O = octanoate + CoA + H(+)</text>
        <dbReference type="Rhea" id="RHEA:30143"/>
        <dbReference type="ChEBI" id="CHEBI:15377"/>
        <dbReference type="ChEBI" id="CHEBI:15378"/>
        <dbReference type="ChEBI" id="CHEBI:25646"/>
        <dbReference type="ChEBI" id="CHEBI:57287"/>
        <dbReference type="ChEBI" id="CHEBI:57386"/>
    </reaction>
    <physiologicalReaction direction="left-to-right" evidence="19">
        <dbReference type="Rhea" id="RHEA:30144"/>
    </physiologicalReaction>
</comment>
<dbReference type="OrthoDB" id="5242242at2"/>
<keyword evidence="5" id="KW-0963">Cytoplasm</keyword>
<evidence type="ECO:0000256" key="12">
    <source>
        <dbReference type="ARBA" id="ARBA00023273"/>
    </source>
</evidence>
<evidence type="ECO:0000256" key="13">
    <source>
        <dbReference type="ARBA" id="ARBA00035852"/>
    </source>
</evidence>
<feature type="region of interest" description="Disordered" evidence="24">
    <location>
        <begin position="1"/>
        <end position="26"/>
    </location>
</feature>
<evidence type="ECO:0000256" key="9">
    <source>
        <dbReference type="ARBA" id="ARBA00022946"/>
    </source>
</evidence>
<feature type="domain" description="Thioesterase" evidence="25">
    <location>
        <begin position="134"/>
        <end position="205"/>
    </location>
</feature>
<dbReference type="Gene3D" id="3.10.129.10">
    <property type="entry name" value="Hotdog Thioesterase"/>
    <property type="match status" value="1"/>
</dbReference>
<organism evidence="26 27">
    <name type="scientific">Actinomadura darangshiensis</name>
    <dbReference type="NCBI Taxonomy" id="705336"/>
    <lineage>
        <taxon>Bacteria</taxon>
        <taxon>Bacillati</taxon>
        <taxon>Actinomycetota</taxon>
        <taxon>Actinomycetes</taxon>
        <taxon>Streptosporangiales</taxon>
        <taxon>Thermomonosporaceae</taxon>
        <taxon>Actinomadura</taxon>
    </lineage>
</organism>
<dbReference type="CDD" id="cd03443">
    <property type="entry name" value="PaaI_thioesterase"/>
    <property type="match status" value="1"/>
</dbReference>
<comment type="catalytic activity">
    <reaction evidence="22">
        <text>dodecanoyl-CoA + H2O = dodecanoate + CoA + H(+)</text>
        <dbReference type="Rhea" id="RHEA:30135"/>
        <dbReference type="ChEBI" id="CHEBI:15377"/>
        <dbReference type="ChEBI" id="CHEBI:15378"/>
        <dbReference type="ChEBI" id="CHEBI:18262"/>
        <dbReference type="ChEBI" id="CHEBI:57287"/>
        <dbReference type="ChEBI" id="CHEBI:57375"/>
    </reaction>
    <physiologicalReaction direction="left-to-right" evidence="22">
        <dbReference type="Rhea" id="RHEA:30136"/>
    </physiologicalReaction>
</comment>
<evidence type="ECO:0000256" key="11">
    <source>
        <dbReference type="ARBA" id="ARBA00023136"/>
    </source>
</evidence>
<dbReference type="InterPro" id="IPR052365">
    <property type="entry name" value="THEM4/THEM5_acyl-CoA_thioest"/>
</dbReference>
<keyword evidence="4" id="KW-1003">Cell membrane</keyword>
<evidence type="ECO:0000256" key="2">
    <source>
        <dbReference type="ARBA" id="ARBA00004496"/>
    </source>
</evidence>
<dbReference type="Proteomes" id="UP000295578">
    <property type="component" value="Unassembled WGS sequence"/>
</dbReference>
<comment type="catalytic activity">
    <reaction evidence="14">
        <text>(9Z)-octadecenoyl-CoA + H2O = (9Z)-octadecenoate + CoA + H(+)</text>
        <dbReference type="Rhea" id="RHEA:40139"/>
        <dbReference type="ChEBI" id="CHEBI:15377"/>
        <dbReference type="ChEBI" id="CHEBI:15378"/>
        <dbReference type="ChEBI" id="CHEBI:30823"/>
        <dbReference type="ChEBI" id="CHEBI:57287"/>
        <dbReference type="ChEBI" id="CHEBI:57387"/>
    </reaction>
    <physiologicalReaction direction="left-to-right" evidence="14">
        <dbReference type="Rhea" id="RHEA:40140"/>
    </physiologicalReaction>
</comment>
<keyword evidence="27" id="KW-1185">Reference proteome</keyword>
<evidence type="ECO:0000313" key="27">
    <source>
        <dbReference type="Proteomes" id="UP000295578"/>
    </source>
</evidence>
<dbReference type="Pfam" id="PF03061">
    <property type="entry name" value="4HBT"/>
    <property type="match status" value="1"/>
</dbReference>
<evidence type="ECO:0000256" key="16">
    <source>
        <dbReference type="ARBA" id="ARBA00038848"/>
    </source>
</evidence>
<evidence type="ECO:0000256" key="14">
    <source>
        <dbReference type="ARBA" id="ARBA00037002"/>
    </source>
</evidence>
<evidence type="ECO:0000256" key="6">
    <source>
        <dbReference type="ARBA" id="ARBA00022703"/>
    </source>
</evidence>
<evidence type="ECO:0000256" key="18">
    <source>
        <dbReference type="ARBA" id="ARBA00043210"/>
    </source>
</evidence>
<dbReference type="PANTHER" id="PTHR12418">
    <property type="entry name" value="ACYL-COENZYME A THIOESTERASE THEM4"/>
    <property type="match status" value="1"/>
</dbReference>
<keyword evidence="12" id="KW-0966">Cell projection</keyword>
<evidence type="ECO:0000256" key="22">
    <source>
        <dbReference type="ARBA" id="ARBA00048074"/>
    </source>
</evidence>
<comment type="catalytic activity">
    <reaction evidence="21">
        <text>decanoyl-CoA + H2O = decanoate + CoA + H(+)</text>
        <dbReference type="Rhea" id="RHEA:40059"/>
        <dbReference type="ChEBI" id="CHEBI:15377"/>
        <dbReference type="ChEBI" id="CHEBI:15378"/>
        <dbReference type="ChEBI" id="CHEBI:27689"/>
        <dbReference type="ChEBI" id="CHEBI:57287"/>
        <dbReference type="ChEBI" id="CHEBI:61430"/>
    </reaction>
    <physiologicalReaction direction="left-to-right" evidence="21">
        <dbReference type="Rhea" id="RHEA:40060"/>
    </physiologicalReaction>
</comment>
<evidence type="ECO:0000256" key="24">
    <source>
        <dbReference type="SAM" id="MobiDB-lite"/>
    </source>
</evidence>
<dbReference type="EC" id="3.1.2.2" evidence="16"/>
<dbReference type="InterPro" id="IPR029069">
    <property type="entry name" value="HotDog_dom_sf"/>
</dbReference>
<evidence type="ECO:0000256" key="10">
    <source>
        <dbReference type="ARBA" id="ARBA00023098"/>
    </source>
</evidence>
<evidence type="ECO:0000256" key="19">
    <source>
        <dbReference type="ARBA" id="ARBA00047588"/>
    </source>
</evidence>
<comment type="catalytic activity">
    <reaction evidence="13">
        <text>(5Z,8Z,11Z,14Z)-eicosatetraenoyl-CoA + H2O = (5Z,8Z,11Z,14Z)-eicosatetraenoate + CoA + H(+)</text>
        <dbReference type="Rhea" id="RHEA:40151"/>
        <dbReference type="ChEBI" id="CHEBI:15377"/>
        <dbReference type="ChEBI" id="CHEBI:15378"/>
        <dbReference type="ChEBI" id="CHEBI:32395"/>
        <dbReference type="ChEBI" id="CHEBI:57287"/>
        <dbReference type="ChEBI" id="CHEBI:57368"/>
    </reaction>
    <physiologicalReaction direction="left-to-right" evidence="13">
        <dbReference type="Rhea" id="RHEA:40152"/>
    </physiologicalReaction>
</comment>
<evidence type="ECO:0000256" key="3">
    <source>
        <dbReference type="ARBA" id="ARBA00004632"/>
    </source>
</evidence>
<comment type="catalytic activity">
    <reaction evidence="23">
        <text>tetradecanoyl-CoA + H2O = tetradecanoate + CoA + H(+)</text>
        <dbReference type="Rhea" id="RHEA:40119"/>
        <dbReference type="ChEBI" id="CHEBI:15377"/>
        <dbReference type="ChEBI" id="CHEBI:15378"/>
        <dbReference type="ChEBI" id="CHEBI:30807"/>
        <dbReference type="ChEBI" id="CHEBI:57287"/>
        <dbReference type="ChEBI" id="CHEBI:57385"/>
    </reaction>
    <physiologicalReaction direction="left-to-right" evidence="23">
        <dbReference type="Rhea" id="RHEA:40120"/>
    </physiologicalReaction>
</comment>
<dbReference type="GO" id="GO:0005737">
    <property type="term" value="C:cytoplasm"/>
    <property type="evidence" value="ECO:0007669"/>
    <property type="project" value="UniProtKB-SubCell"/>
</dbReference>
<comment type="caution">
    <text evidence="26">The sequence shown here is derived from an EMBL/GenBank/DDBJ whole genome shotgun (WGS) entry which is preliminary data.</text>
</comment>
<keyword evidence="6" id="KW-0053">Apoptosis</keyword>
<evidence type="ECO:0000256" key="20">
    <source>
        <dbReference type="ARBA" id="ARBA00047734"/>
    </source>
</evidence>
<accession>A0A4R5BNA0</accession>
<keyword evidence="8" id="KW-0276">Fatty acid metabolism</keyword>
<protein>
    <recommendedName>
        <fullName evidence="17">Acyl-coenzyme A thioesterase THEM4</fullName>
        <ecNumber evidence="16">3.1.2.2</ecNumber>
    </recommendedName>
    <alternativeName>
        <fullName evidence="18">Thioesterase superfamily member 4</fullName>
    </alternativeName>
</protein>
<evidence type="ECO:0000259" key="25">
    <source>
        <dbReference type="Pfam" id="PF03061"/>
    </source>
</evidence>
<name>A0A4R5BNA0_9ACTN</name>
<dbReference type="EMBL" id="SMKY01000027">
    <property type="protein sequence ID" value="TDD86833.1"/>
    <property type="molecule type" value="Genomic_DNA"/>
</dbReference>
<dbReference type="SUPFAM" id="SSF54637">
    <property type="entry name" value="Thioesterase/thiol ester dehydrase-isomerase"/>
    <property type="match status" value="1"/>
</dbReference>
<evidence type="ECO:0000256" key="15">
    <source>
        <dbReference type="ARBA" id="ARBA00038456"/>
    </source>
</evidence>
<evidence type="ECO:0000256" key="17">
    <source>
        <dbReference type="ARBA" id="ARBA00040123"/>
    </source>
</evidence>
<evidence type="ECO:0000256" key="23">
    <source>
        <dbReference type="ARBA" id="ARBA00048180"/>
    </source>
</evidence>
<evidence type="ECO:0000256" key="5">
    <source>
        <dbReference type="ARBA" id="ARBA00022490"/>
    </source>
</evidence>
<keyword evidence="9" id="KW-0809">Transit peptide</keyword>
<reference evidence="26 27" key="1">
    <citation type="submission" date="2019-03" db="EMBL/GenBank/DDBJ databases">
        <title>Draft genome sequences of novel Actinobacteria.</title>
        <authorList>
            <person name="Sahin N."/>
            <person name="Ay H."/>
            <person name="Saygin H."/>
        </authorList>
    </citation>
    <scope>NUCLEOTIDE SEQUENCE [LARGE SCALE GENOMIC DNA]</scope>
    <source>
        <strain evidence="26 27">DSM 45941</strain>
    </source>
</reference>
<dbReference type="GO" id="GO:0016787">
    <property type="term" value="F:hydrolase activity"/>
    <property type="evidence" value="ECO:0007669"/>
    <property type="project" value="UniProtKB-KW"/>
</dbReference>
<proteinExistence type="inferred from homology"/>
<comment type="similarity">
    <text evidence="15">Belongs to the THEM4/THEM5 thioesterase family.</text>
</comment>
<evidence type="ECO:0000256" key="1">
    <source>
        <dbReference type="ARBA" id="ARBA00004170"/>
    </source>
</evidence>
<dbReference type="GO" id="GO:0016020">
    <property type="term" value="C:membrane"/>
    <property type="evidence" value="ECO:0007669"/>
    <property type="project" value="UniProtKB-SubCell"/>
</dbReference>
<dbReference type="InterPro" id="IPR006683">
    <property type="entry name" value="Thioestr_dom"/>
</dbReference>
<dbReference type="GO" id="GO:0006631">
    <property type="term" value="P:fatty acid metabolic process"/>
    <property type="evidence" value="ECO:0007669"/>
    <property type="project" value="UniProtKB-KW"/>
</dbReference>
<evidence type="ECO:0000256" key="8">
    <source>
        <dbReference type="ARBA" id="ARBA00022832"/>
    </source>
</evidence>